<feature type="binding site" evidence="11">
    <location>
        <position position="480"/>
    </location>
    <ligand>
        <name>Zn(2+)</name>
        <dbReference type="ChEBI" id="CHEBI:29105"/>
        <label>2</label>
    </ligand>
</feature>
<dbReference type="InterPro" id="IPR011545">
    <property type="entry name" value="DEAD/DEAH_box_helicase_dom"/>
</dbReference>
<evidence type="ECO:0000256" key="10">
    <source>
        <dbReference type="ARBA" id="ARBA00023235"/>
    </source>
</evidence>
<evidence type="ECO:0000256" key="3">
    <source>
        <dbReference type="ARBA" id="ARBA00022723"/>
    </source>
</evidence>
<dbReference type="InterPro" id="IPR041222">
    <property type="entry name" value="PriA_3primeBD"/>
</dbReference>
<dbReference type="Pfam" id="PF00270">
    <property type="entry name" value="DEAD"/>
    <property type="match status" value="1"/>
</dbReference>
<feature type="domain" description="Helicase ATP-binding" evidence="12">
    <location>
        <begin position="225"/>
        <end position="391"/>
    </location>
</feature>
<evidence type="ECO:0000256" key="9">
    <source>
        <dbReference type="ARBA" id="ARBA00023125"/>
    </source>
</evidence>
<keyword evidence="14" id="KW-1185">Reference proteome</keyword>
<evidence type="ECO:0000313" key="14">
    <source>
        <dbReference type="Proteomes" id="UP001460888"/>
    </source>
</evidence>
<reference evidence="13 14" key="1">
    <citation type="submission" date="2013-03" db="EMBL/GenBank/DDBJ databases">
        <title>Salinisphaera dokdonensis CL-ES53 Genome Sequencing.</title>
        <authorList>
            <person name="Li C."/>
            <person name="Lai Q."/>
            <person name="Shao Z."/>
        </authorList>
    </citation>
    <scope>NUCLEOTIDE SEQUENCE [LARGE SCALE GENOMIC DNA]</scope>
    <source>
        <strain evidence="13 14">CL-ES53</strain>
    </source>
</reference>
<evidence type="ECO:0000256" key="1">
    <source>
        <dbReference type="ARBA" id="ARBA00022515"/>
    </source>
</evidence>
<organism evidence="13 14">
    <name type="scientific">Salinisphaera dokdonensis CL-ES53</name>
    <dbReference type="NCBI Taxonomy" id="1304272"/>
    <lineage>
        <taxon>Bacteria</taxon>
        <taxon>Pseudomonadati</taxon>
        <taxon>Pseudomonadota</taxon>
        <taxon>Gammaproteobacteria</taxon>
        <taxon>Salinisphaerales</taxon>
        <taxon>Salinisphaeraceae</taxon>
        <taxon>Salinisphaera</taxon>
    </lineage>
</organism>
<dbReference type="PANTHER" id="PTHR30580">
    <property type="entry name" value="PRIMOSOMAL PROTEIN N"/>
    <property type="match status" value="1"/>
</dbReference>
<dbReference type="InterPro" id="IPR042115">
    <property type="entry name" value="PriA_3primeBD_sf"/>
</dbReference>
<dbReference type="Gene3D" id="3.40.1440.60">
    <property type="entry name" value="PriA, 3(prime) DNA-binding domain"/>
    <property type="match status" value="1"/>
</dbReference>
<comment type="cofactor">
    <cofactor evidence="11">
        <name>Zn(2+)</name>
        <dbReference type="ChEBI" id="CHEBI:29105"/>
    </cofactor>
    <text evidence="11">Binds 2 zinc ions per subunit.</text>
</comment>
<evidence type="ECO:0000256" key="7">
    <source>
        <dbReference type="ARBA" id="ARBA00022833"/>
    </source>
</evidence>
<dbReference type="InterPro" id="IPR040498">
    <property type="entry name" value="PriA_CRR"/>
</dbReference>
<dbReference type="Pfam" id="PF18319">
    <property type="entry name" value="Zn_ribbon_PriA"/>
    <property type="match status" value="1"/>
</dbReference>
<evidence type="ECO:0000256" key="5">
    <source>
        <dbReference type="ARBA" id="ARBA00022801"/>
    </source>
</evidence>
<dbReference type="InterPro" id="IPR005259">
    <property type="entry name" value="PriA"/>
</dbReference>
<dbReference type="NCBIfam" id="TIGR00595">
    <property type="entry name" value="priA"/>
    <property type="match status" value="1"/>
</dbReference>
<accession>A0ABV2B0K8</accession>
<keyword evidence="7 11" id="KW-0862">Zinc</keyword>
<dbReference type="InterPro" id="IPR027417">
    <property type="entry name" value="P-loop_NTPase"/>
</dbReference>
<feature type="binding site" evidence="11">
    <location>
        <position position="490"/>
    </location>
    <ligand>
        <name>Zn(2+)</name>
        <dbReference type="ChEBI" id="CHEBI:29105"/>
        <label>1</label>
    </ligand>
</feature>
<sequence>MIKGHETAPILRVAVPVPLYGGFDYLDIDETGRTPVGSRVLVRFGRRRLVGIVIEHADDSDVPAARLRAIEKVLDDTPVLDDELLGLLRWAARYYHHPLGEALATALPVALRRAKADQTPHRHRGWQQVDPAPADEDDLLARAPRQRELLAAIRAVSHPTAHSHLLARFGNAQAPLKALQERGLIEPVELPGALERGGAGSAPTLGAGSAPTLGADQQQAVDHLCGLDAAFHPVLLEGVTGSGKTEVYFRHMARMLAAGRQVLFLAPEIGLTPQLIERLRARFDAAIGVLHSQRSEGERADVWRAARAGDADIVIGTRSAVFTPLPRLGLIIVDEEHDGSYKQQDGFRYHARDVALRRAQQCGVPIVLGSATPALESLHNANQKRFAHLKLPKRATGAALPPIRVIDIRSRPLLGGLSDPMLGHIERHLTAGNQVMIFINRRGYAPALSCHDCGWIAPCTRCDAPLTLHGGGARLQCHHCGAAEAAPPRCPSCGAKELIALGAGTERVAGALRSRFPDVRIARFDRDSVARKGRLESQLADVASGATQLLVGTQMLAKGHDFARLTCVGVLDVDGGLFSADFRAAEHMAQLVTQVAGRAGRADLAGEVWLQTRHPEHPLLHRLLAGGYNAFASAALSERRDAALPPFGHLALLRAEAHDLQSPQEFLTQAAATINVDADIACWGPVPAPMQRRAGRYRAHLLLHATRRARLHPALDHWQRVLGELPGARRVRWSIDVDPQDLL</sequence>
<dbReference type="CDD" id="cd18804">
    <property type="entry name" value="SF2_C_priA"/>
    <property type="match status" value="1"/>
</dbReference>
<feature type="binding site" evidence="11">
    <location>
        <position position="450"/>
    </location>
    <ligand>
        <name>Zn(2+)</name>
        <dbReference type="ChEBI" id="CHEBI:29105"/>
        <label>1</label>
    </ligand>
</feature>
<proteinExistence type="inferred from homology"/>
<keyword evidence="9 11" id="KW-0238">DNA-binding</keyword>
<evidence type="ECO:0000256" key="11">
    <source>
        <dbReference type="HAMAP-Rule" id="MF_00983"/>
    </source>
</evidence>
<dbReference type="EMBL" id="APND01000002">
    <property type="protein sequence ID" value="MES1929426.1"/>
    <property type="molecule type" value="Genomic_DNA"/>
</dbReference>
<dbReference type="PANTHER" id="PTHR30580:SF0">
    <property type="entry name" value="PRIMOSOMAL PROTEIN N"/>
    <property type="match status" value="1"/>
</dbReference>
<dbReference type="Pfam" id="PF18074">
    <property type="entry name" value="PriA_C"/>
    <property type="match status" value="1"/>
</dbReference>
<comment type="subunit">
    <text evidence="11">Component of the replication restart primosome.</text>
</comment>
<protein>
    <recommendedName>
        <fullName evidence="11">Replication restart protein PriA</fullName>
    </recommendedName>
    <alternativeName>
        <fullName evidence="11">ATP-dependent DNA helicase PriA</fullName>
        <ecNumber evidence="11">5.6.2.4</ecNumber>
    </alternativeName>
    <alternativeName>
        <fullName evidence="11">DNA 3'-5' helicase PriA</fullName>
    </alternativeName>
</protein>
<keyword evidence="6 11" id="KW-0347">Helicase</keyword>
<keyword evidence="10 11" id="KW-0413">Isomerase</keyword>
<evidence type="ECO:0000256" key="2">
    <source>
        <dbReference type="ARBA" id="ARBA00022705"/>
    </source>
</evidence>
<comment type="function">
    <text evidence="11">Initiates the restart of stalled replication forks, which reloads the replicative helicase on sites other than the origin of replication. Recognizes and binds to abandoned replication forks and remodels them to uncover a helicase loading site. Promotes assembly of the primosome at these replication forks.</text>
</comment>
<keyword evidence="5 11" id="KW-0378">Hydrolase</keyword>
<keyword evidence="3 11" id="KW-0479">Metal-binding</keyword>
<name>A0ABV2B0K8_9GAMM</name>
<dbReference type="PROSITE" id="PS51192">
    <property type="entry name" value="HELICASE_ATP_BIND_1"/>
    <property type="match status" value="1"/>
</dbReference>
<comment type="caution">
    <text evidence="13">The sequence shown here is derived from an EMBL/GenBank/DDBJ whole genome shotgun (WGS) entry which is preliminary data.</text>
</comment>
<feature type="binding site" evidence="11">
    <location>
        <position position="453"/>
    </location>
    <ligand>
        <name>Zn(2+)</name>
        <dbReference type="ChEBI" id="CHEBI:29105"/>
        <label>1</label>
    </ligand>
</feature>
<gene>
    <name evidence="11" type="primary">priA</name>
    <name evidence="13" type="ORF">SADO_09217</name>
</gene>
<dbReference type="NCBIfam" id="NF004065">
    <property type="entry name" value="PRK05580.1-1"/>
    <property type="match status" value="1"/>
</dbReference>
<keyword evidence="2 11" id="KW-0235">DNA replication</keyword>
<evidence type="ECO:0000256" key="6">
    <source>
        <dbReference type="ARBA" id="ARBA00022806"/>
    </source>
</evidence>
<evidence type="ECO:0000259" key="12">
    <source>
        <dbReference type="PROSITE" id="PS51192"/>
    </source>
</evidence>
<dbReference type="CDD" id="cd17929">
    <property type="entry name" value="DEXHc_priA"/>
    <property type="match status" value="1"/>
</dbReference>
<dbReference type="InterPro" id="IPR001650">
    <property type="entry name" value="Helicase_C-like"/>
</dbReference>
<keyword evidence="4 11" id="KW-0547">Nucleotide-binding</keyword>
<dbReference type="Gene3D" id="3.40.50.300">
    <property type="entry name" value="P-loop containing nucleotide triphosphate hydrolases"/>
    <property type="match status" value="2"/>
</dbReference>
<evidence type="ECO:0000256" key="4">
    <source>
        <dbReference type="ARBA" id="ARBA00022741"/>
    </source>
</evidence>
<comment type="similarity">
    <text evidence="11">Belongs to the helicase family. PriA subfamily.</text>
</comment>
<dbReference type="InterPro" id="IPR014001">
    <property type="entry name" value="Helicase_ATP-bd"/>
</dbReference>
<dbReference type="SMART" id="SM00490">
    <property type="entry name" value="HELICc"/>
    <property type="match status" value="1"/>
</dbReference>
<dbReference type="HAMAP" id="MF_00983">
    <property type="entry name" value="PriA"/>
    <property type="match status" value="1"/>
</dbReference>
<keyword evidence="1 11" id="KW-0639">Primosome</keyword>
<dbReference type="InterPro" id="IPR041236">
    <property type="entry name" value="PriA_C"/>
</dbReference>
<dbReference type="Pfam" id="PF17764">
    <property type="entry name" value="PriA_3primeBD"/>
    <property type="match status" value="1"/>
</dbReference>
<keyword evidence="8 11" id="KW-0067">ATP-binding</keyword>
<evidence type="ECO:0000313" key="13">
    <source>
        <dbReference type="EMBL" id="MES1929426.1"/>
    </source>
</evidence>
<comment type="catalytic activity">
    <reaction evidence="11">
        <text>ATP + H2O = ADP + phosphate + H(+)</text>
        <dbReference type="Rhea" id="RHEA:13065"/>
        <dbReference type="ChEBI" id="CHEBI:15377"/>
        <dbReference type="ChEBI" id="CHEBI:15378"/>
        <dbReference type="ChEBI" id="CHEBI:30616"/>
        <dbReference type="ChEBI" id="CHEBI:43474"/>
        <dbReference type="ChEBI" id="CHEBI:456216"/>
        <dbReference type="EC" id="5.6.2.4"/>
    </reaction>
</comment>
<evidence type="ECO:0000256" key="8">
    <source>
        <dbReference type="ARBA" id="ARBA00022840"/>
    </source>
</evidence>
<dbReference type="SMART" id="SM00487">
    <property type="entry name" value="DEXDc"/>
    <property type="match status" value="1"/>
</dbReference>
<feature type="binding site" evidence="11">
    <location>
        <position position="459"/>
    </location>
    <ligand>
        <name>Zn(2+)</name>
        <dbReference type="ChEBI" id="CHEBI:29105"/>
        <label>2</label>
    </ligand>
</feature>
<comment type="catalytic activity">
    <reaction evidence="11">
        <text>Couples ATP hydrolysis with the unwinding of duplex DNA by translocating in the 3'-5' direction.</text>
        <dbReference type="EC" id="5.6.2.4"/>
    </reaction>
</comment>
<feature type="binding site" evidence="11">
    <location>
        <position position="477"/>
    </location>
    <ligand>
        <name>Zn(2+)</name>
        <dbReference type="ChEBI" id="CHEBI:29105"/>
        <label>2</label>
    </ligand>
</feature>
<dbReference type="RefSeq" id="WP_353110914.1">
    <property type="nucleotide sequence ID" value="NZ_APND01000002.1"/>
</dbReference>
<dbReference type="SUPFAM" id="SSF52540">
    <property type="entry name" value="P-loop containing nucleoside triphosphate hydrolases"/>
    <property type="match status" value="2"/>
</dbReference>
<dbReference type="NCBIfam" id="NF004067">
    <property type="entry name" value="PRK05580.1-4"/>
    <property type="match status" value="1"/>
</dbReference>
<feature type="binding site" evidence="11">
    <location>
        <position position="462"/>
    </location>
    <ligand>
        <name>Zn(2+)</name>
        <dbReference type="ChEBI" id="CHEBI:29105"/>
        <label>2</label>
    </ligand>
</feature>
<dbReference type="Proteomes" id="UP001460888">
    <property type="component" value="Unassembled WGS sequence"/>
</dbReference>
<feature type="binding site" evidence="11">
    <location>
        <position position="493"/>
    </location>
    <ligand>
        <name>Zn(2+)</name>
        <dbReference type="ChEBI" id="CHEBI:29105"/>
        <label>1</label>
    </ligand>
</feature>
<dbReference type="EC" id="5.6.2.4" evidence="11"/>